<dbReference type="Proteomes" id="UP000886998">
    <property type="component" value="Unassembled WGS sequence"/>
</dbReference>
<dbReference type="AlphaFoldDB" id="A0A8X7CT18"/>
<dbReference type="OrthoDB" id="6437115at2759"/>
<reference evidence="1" key="1">
    <citation type="submission" date="2020-08" db="EMBL/GenBank/DDBJ databases">
        <title>Multicomponent nature underlies the extraordinary mechanical properties of spider dragline silk.</title>
        <authorList>
            <person name="Kono N."/>
            <person name="Nakamura H."/>
            <person name="Mori M."/>
            <person name="Yoshida Y."/>
            <person name="Ohtoshi R."/>
            <person name="Malay A.D."/>
            <person name="Moran D.A.P."/>
            <person name="Tomita M."/>
            <person name="Numata K."/>
            <person name="Arakawa K."/>
        </authorList>
    </citation>
    <scope>NUCLEOTIDE SEQUENCE</scope>
</reference>
<protein>
    <recommendedName>
        <fullName evidence="3">Reverse transcriptase</fullName>
    </recommendedName>
</protein>
<evidence type="ECO:0000313" key="1">
    <source>
        <dbReference type="EMBL" id="GFY75682.1"/>
    </source>
</evidence>
<evidence type="ECO:0008006" key="3">
    <source>
        <dbReference type="Google" id="ProtNLM"/>
    </source>
</evidence>
<organism evidence="1 2">
    <name type="scientific">Trichonephila inaurata madagascariensis</name>
    <dbReference type="NCBI Taxonomy" id="2747483"/>
    <lineage>
        <taxon>Eukaryota</taxon>
        <taxon>Metazoa</taxon>
        <taxon>Ecdysozoa</taxon>
        <taxon>Arthropoda</taxon>
        <taxon>Chelicerata</taxon>
        <taxon>Arachnida</taxon>
        <taxon>Araneae</taxon>
        <taxon>Araneomorphae</taxon>
        <taxon>Entelegynae</taxon>
        <taxon>Araneoidea</taxon>
        <taxon>Nephilidae</taxon>
        <taxon>Trichonephila</taxon>
        <taxon>Trichonephila inaurata</taxon>
    </lineage>
</organism>
<accession>A0A8X7CT18</accession>
<comment type="caution">
    <text evidence="1">The sequence shown here is derived from an EMBL/GenBank/DDBJ whole genome shotgun (WGS) entry which is preliminary data.</text>
</comment>
<gene>
    <name evidence="1" type="ORF">TNIN_53561</name>
</gene>
<proteinExistence type="predicted"/>
<sequence length="140" mass="16239">MEVNLNKSYCLAFSLIHQTLDLQLTYKGTQIPLCDKLKYLEVVFDHKLTWKPHVEDIFNRATKRIKALQCLAEARWGCSGGILLQTYYTFILPLLTYRCQPLVVAGKNVLHTLEKIQNQSLQCCWGSKDHPDRLHAYGDW</sequence>
<name>A0A8X7CT18_9ARAC</name>
<keyword evidence="2" id="KW-1185">Reference proteome</keyword>
<evidence type="ECO:0000313" key="2">
    <source>
        <dbReference type="Proteomes" id="UP000886998"/>
    </source>
</evidence>
<dbReference type="EMBL" id="BMAV01021559">
    <property type="protein sequence ID" value="GFY75682.1"/>
    <property type="molecule type" value="Genomic_DNA"/>
</dbReference>